<keyword evidence="3" id="KW-0408">Iron</keyword>
<evidence type="ECO:0000256" key="5">
    <source>
        <dbReference type="SAM" id="MobiDB-lite"/>
    </source>
</evidence>
<dbReference type="RefSeq" id="WP_184970591.1">
    <property type="nucleotide sequence ID" value="NZ_JACHIN010000013.1"/>
</dbReference>
<dbReference type="EMBL" id="JACHIN010000013">
    <property type="protein sequence ID" value="MBB5082403.1"/>
    <property type="molecule type" value="Genomic_DNA"/>
</dbReference>
<dbReference type="InterPro" id="IPR013785">
    <property type="entry name" value="Aldolase_TIM"/>
</dbReference>
<dbReference type="SFLD" id="SFLDS00029">
    <property type="entry name" value="Radical_SAM"/>
    <property type="match status" value="1"/>
</dbReference>
<name>A0A7W8EKH1_9ACTN</name>
<dbReference type="InterPro" id="IPR023885">
    <property type="entry name" value="4Fe4S-binding_SPASM_dom"/>
</dbReference>
<evidence type="ECO:0000259" key="6">
    <source>
        <dbReference type="Pfam" id="PF04055"/>
    </source>
</evidence>
<dbReference type="AlphaFoldDB" id="A0A7W8EKH1"/>
<protein>
    <submittedName>
        <fullName evidence="8">MoaA/NifB/PqqE/SkfB family radical SAM enzyme</fullName>
    </submittedName>
</protein>
<keyword evidence="1" id="KW-0949">S-adenosyl-L-methionine</keyword>
<dbReference type="Proteomes" id="UP000568380">
    <property type="component" value="Unassembled WGS sequence"/>
</dbReference>
<dbReference type="Gene3D" id="3.20.20.70">
    <property type="entry name" value="Aldolase class I"/>
    <property type="match status" value="1"/>
</dbReference>
<organism evidence="8 9">
    <name type="scientific">Nonomuraea endophytica</name>
    <dbReference type="NCBI Taxonomy" id="714136"/>
    <lineage>
        <taxon>Bacteria</taxon>
        <taxon>Bacillati</taxon>
        <taxon>Actinomycetota</taxon>
        <taxon>Actinomycetes</taxon>
        <taxon>Streptosporangiales</taxon>
        <taxon>Streptosporangiaceae</taxon>
        <taxon>Nonomuraea</taxon>
    </lineage>
</organism>
<evidence type="ECO:0000313" key="9">
    <source>
        <dbReference type="Proteomes" id="UP000568380"/>
    </source>
</evidence>
<evidence type="ECO:0000256" key="1">
    <source>
        <dbReference type="ARBA" id="ARBA00022691"/>
    </source>
</evidence>
<dbReference type="Pfam" id="PF13186">
    <property type="entry name" value="SPASM"/>
    <property type="match status" value="1"/>
</dbReference>
<dbReference type="PANTHER" id="PTHR11228">
    <property type="entry name" value="RADICAL SAM DOMAIN PROTEIN"/>
    <property type="match status" value="1"/>
</dbReference>
<evidence type="ECO:0000256" key="4">
    <source>
        <dbReference type="ARBA" id="ARBA00023014"/>
    </source>
</evidence>
<dbReference type="InterPro" id="IPR050377">
    <property type="entry name" value="Radical_SAM_PqqE_MftC-like"/>
</dbReference>
<accession>A0A7W8EKH1</accession>
<comment type="caution">
    <text evidence="8">The sequence shown here is derived from an EMBL/GenBank/DDBJ whole genome shotgun (WGS) entry which is preliminary data.</text>
</comment>
<dbReference type="GO" id="GO:0046872">
    <property type="term" value="F:metal ion binding"/>
    <property type="evidence" value="ECO:0007669"/>
    <property type="project" value="UniProtKB-KW"/>
</dbReference>
<evidence type="ECO:0000259" key="7">
    <source>
        <dbReference type="Pfam" id="PF13186"/>
    </source>
</evidence>
<feature type="domain" description="Radical SAM core" evidence="6">
    <location>
        <begin position="14"/>
        <end position="155"/>
    </location>
</feature>
<evidence type="ECO:0000256" key="2">
    <source>
        <dbReference type="ARBA" id="ARBA00022723"/>
    </source>
</evidence>
<dbReference type="CDD" id="cd01335">
    <property type="entry name" value="Radical_SAM"/>
    <property type="match status" value="1"/>
</dbReference>
<reference evidence="8 9" key="1">
    <citation type="submission" date="2020-08" db="EMBL/GenBank/DDBJ databases">
        <title>Genomic Encyclopedia of Type Strains, Phase IV (KMG-IV): sequencing the most valuable type-strain genomes for metagenomic binning, comparative biology and taxonomic classification.</title>
        <authorList>
            <person name="Goeker M."/>
        </authorList>
    </citation>
    <scope>NUCLEOTIDE SEQUENCE [LARGE SCALE GENOMIC DNA]</scope>
    <source>
        <strain evidence="8 9">DSM 45385</strain>
    </source>
</reference>
<keyword evidence="2" id="KW-0479">Metal-binding</keyword>
<dbReference type="SFLD" id="SFLDG01067">
    <property type="entry name" value="SPASM/twitch_domain_containing"/>
    <property type="match status" value="1"/>
</dbReference>
<evidence type="ECO:0000313" key="8">
    <source>
        <dbReference type="EMBL" id="MBB5082403.1"/>
    </source>
</evidence>
<dbReference type="PANTHER" id="PTHR11228:SF7">
    <property type="entry name" value="PQQA PEPTIDE CYCLASE"/>
    <property type="match status" value="1"/>
</dbReference>
<sequence>MSTAPPALDFFWAEITGKCQLSCTHCYAGSGPDGTHGTMTAAEWVTAITQARTLGARMVQFIGGEPTLHRDLPTLIGHALGDGLETEVYTNLVHATPAMWEVFAQPGVRLATSYYTDDPDQHRQITGRKTLHLTRRNIAQAVTMGIPIRVGIVGVVNGQRVDQAKAELAQLGVTDVGIDRMRLLGRPARAACDASELCGRCGDGIAAILPDGTVTPCPLGRWLKAGNLRDLGLGELYAGANRLAADSGVHARRMPPCEPDGDGQCEPKCRPGCDPALGCRPPGGDPPPPPPDDRRKVAS</sequence>
<dbReference type="GO" id="GO:0051536">
    <property type="term" value="F:iron-sulfur cluster binding"/>
    <property type="evidence" value="ECO:0007669"/>
    <property type="project" value="UniProtKB-KW"/>
</dbReference>
<evidence type="ECO:0000256" key="3">
    <source>
        <dbReference type="ARBA" id="ARBA00023004"/>
    </source>
</evidence>
<feature type="region of interest" description="Disordered" evidence="5">
    <location>
        <begin position="276"/>
        <end position="299"/>
    </location>
</feature>
<dbReference type="Pfam" id="PF04055">
    <property type="entry name" value="Radical_SAM"/>
    <property type="match status" value="1"/>
</dbReference>
<gene>
    <name evidence="8" type="ORF">HNR40_007898</name>
</gene>
<dbReference type="SUPFAM" id="SSF102114">
    <property type="entry name" value="Radical SAM enzymes"/>
    <property type="match status" value="1"/>
</dbReference>
<dbReference type="GO" id="GO:0003824">
    <property type="term" value="F:catalytic activity"/>
    <property type="evidence" value="ECO:0007669"/>
    <property type="project" value="InterPro"/>
</dbReference>
<feature type="domain" description="4Fe4S-binding SPASM" evidence="7">
    <location>
        <begin position="198"/>
        <end position="244"/>
    </location>
</feature>
<proteinExistence type="predicted"/>
<keyword evidence="4" id="KW-0411">Iron-sulfur</keyword>
<dbReference type="InterPro" id="IPR058240">
    <property type="entry name" value="rSAM_sf"/>
</dbReference>
<keyword evidence="9" id="KW-1185">Reference proteome</keyword>
<dbReference type="InterPro" id="IPR007197">
    <property type="entry name" value="rSAM"/>
</dbReference>